<dbReference type="NCBIfam" id="TIGR01764">
    <property type="entry name" value="excise"/>
    <property type="match status" value="1"/>
</dbReference>
<dbReference type="AlphaFoldDB" id="A0A644VYU7"/>
<dbReference type="GO" id="GO:0003677">
    <property type="term" value="F:DNA binding"/>
    <property type="evidence" value="ECO:0007669"/>
    <property type="project" value="InterPro"/>
</dbReference>
<gene>
    <name evidence="2" type="ORF">SDC9_42781</name>
</gene>
<accession>A0A644VYU7</accession>
<proteinExistence type="predicted"/>
<dbReference type="EMBL" id="VSSQ01000517">
    <property type="protein sequence ID" value="MPL96599.1"/>
    <property type="molecule type" value="Genomic_DNA"/>
</dbReference>
<name>A0A644VYU7_9ZZZZ</name>
<evidence type="ECO:0000259" key="1">
    <source>
        <dbReference type="Pfam" id="PF12728"/>
    </source>
</evidence>
<protein>
    <recommendedName>
        <fullName evidence="1">Helix-turn-helix domain-containing protein</fullName>
    </recommendedName>
</protein>
<evidence type="ECO:0000313" key="2">
    <source>
        <dbReference type="EMBL" id="MPL96599.1"/>
    </source>
</evidence>
<dbReference type="InterPro" id="IPR010093">
    <property type="entry name" value="SinI_DNA-bd"/>
</dbReference>
<dbReference type="InterPro" id="IPR041657">
    <property type="entry name" value="HTH_17"/>
</dbReference>
<sequence>MDKVRSFDELPVTLRVEDLTAILDIGRNTAYELIRSGQIRSVRVGRQIRIPKEAVQEFFQRQRDLK</sequence>
<feature type="domain" description="Helix-turn-helix" evidence="1">
    <location>
        <begin position="14"/>
        <end position="63"/>
    </location>
</feature>
<dbReference type="Pfam" id="PF12728">
    <property type="entry name" value="HTH_17"/>
    <property type="match status" value="1"/>
</dbReference>
<organism evidence="2">
    <name type="scientific">bioreactor metagenome</name>
    <dbReference type="NCBI Taxonomy" id="1076179"/>
    <lineage>
        <taxon>unclassified sequences</taxon>
        <taxon>metagenomes</taxon>
        <taxon>ecological metagenomes</taxon>
    </lineage>
</organism>
<comment type="caution">
    <text evidence="2">The sequence shown here is derived from an EMBL/GenBank/DDBJ whole genome shotgun (WGS) entry which is preliminary data.</text>
</comment>
<reference evidence="2" key="1">
    <citation type="submission" date="2019-08" db="EMBL/GenBank/DDBJ databases">
        <authorList>
            <person name="Kucharzyk K."/>
            <person name="Murdoch R.W."/>
            <person name="Higgins S."/>
            <person name="Loffler F."/>
        </authorList>
    </citation>
    <scope>NUCLEOTIDE SEQUENCE</scope>
</reference>